<dbReference type="RefSeq" id="WP_377741932.1">
    <property type="nucleotide sequence ID" value="NZ_JBHRXJ010000001.1"/>
</dbReference>
<keyword evidence="6" id="KW-1185">Reference proteome</keyword>
<evidence type="ECO:0000313" key="6">
    <source>
        <dbReference type="Proteomes" id="UP001595721"/>
    </source>
</evidence>
<evidence type="ECO:0000256" key="3">
    <source>
        <dbReference type="SAM" id="SignalP"/>
    </source>
</evidence>
<keyword evidence="2" id="KW-0472">Membrane</keyword>
<accession>A0ABV7R036</accession>
<evidence type="ECO:0000256" key="2">
    <source>
        <dbReference type="SAM" id="Phobius"/>
    </source>
</evidence>
<dbReference type="Proteomes" id="UP001595721">
    <property type="component" value="Unassembled WGS sequence"/>
</dbReference>
<proteinExistence type="predicted"/>
<dbReference type="PANTHER" id="PTHR30373">
    <property type="entry name" value="UPF0603 PROTEIN YGCG"/>
    <property type="match status" value="1"/>
</dbReference>
<feature type="region of interest" description="Disordered" evidence="1">
    <location>
        <begin position="277"/>
        <end position="304"/>
    </location>
</feature>
<protein>
    <submittedName>
        <fullName evidence="5">TPM domain-containing protein</fullName>
    </submittedName>
</protein>
<dbReference type="EMBL" id="JBHRXJ010000001">
    <property type="protein sequence ID" value="MFC3526649.1"/>
    <property type="molecule type" value="Genomic_DNA"/>
</dbReference>
<reference evidence="6" key="1">
    <citation type="journal article" date="2019" name="Int. J. Syst. Evol. Microbiol.">
        <title>The Global Catalogue of Microorganisms (GCM) 10K type strain sequencing project: providing services to taxonomists for standard genome sequencing and annotation.</title>
        <authorList>
            <consortium name="The Broad Institute Genomics Platform"/>
            <consortium name="The Broad Institute Genome Sequencing Center for Infectious Disease"/>
            <person name="Wu L."/>
            <person name="Ma J."/>
        </authorList>
    </citation>
    <scope>NUCLEOTIDE SEQUENCE [LARGE SCALE GENOMIC DNA]</scope>
    <source>
        <strain evidence="6">KCTC 42899</strain>
    </source>
</reference>
<feature type="domain" description="TPM" evidence="4">
    <location>
        <begin position="35"/>
        <end position="161"/>
    </location>
</feature>
<organism evidence="5 6">
    <name type="scientific">Paracoccus mangrovi</name>
    <dbReference type="NCBI Taxonomy" id="1715645"/>
    <lineage>
        <taxon>Bacteria</taxon>
        <taxon>Pseudomonadati</taxon>
        <taxon>Pseudomonadota</taxon>
        <taxon>Alphaproteobacteria</taxon>
        <taxon>Rhodobacterales</taxon>
        <taxon>Paracoccaceae</taxon>
        <taxon>Paracoccus</taxon>
    </lineage>
</organism>
<evidence type="ECO:0000313" key="5">
    <source>
        <dbReference type="EMBL" id="MFC3526649.1"/>
    </source>
</evidence>
<evidence type="ECO:0000259" key="4">
    <source>
        <dbReference type="Pfam" id="PF04536"/>
    </source>
</evidence>
<name>A0ABV7R036_9RHOB</name>
<feature type="signal peptide" evidence="3">
    <location>
        <begin position="1"/>
        <end position="20"/>
    </location>
</feature>
<dbReference type="PANTHER" id="PTHR30373:SF2">
    <property type="entry name" value="UPF0603 PROTEIN YGCG"/>
    <property type="match status" value="1"/>
</dbReference>
<evidence type="ECO:0000256" key="1">
    <source>
        <dbReference type="SAM" id="MobiDB-lite"/>
    </source>
</evidence>
<feature type="compositionally biased region" description="Gly residues" evidence="1">
    <location>
        <begin position="284"/>
        <end position="304"/>
    </location>
</feature>
<keyword evidence="2" id="KW-0812">Transmembrane</keyword>
<gene>
    <name evidence="5" type="ORF">ACFOMH_00585</name>
</gene>
<keyword evidence="3" id="KW-0732">Signal</keyword>
<keyword evidence="2" id="KW-1133">Transmembrane helix</keyword>
<dbReference type="Pfam" id="PF04536">
    <property type="entry name" value="TPM_phosphatase"/>
    <property type="match status" value="1"/>
</dbReference>
<dbReference type="Gene3D" id="3.10.310.50">
    <property type="match status" value="1"/>
</dbReference>
<dbReference type="InterPro" id="IPR007621">
    <property type="entry name" value="TPM_dom"/>
</dbReference>
<feature type="chain" id="PRO_5046870536" evidence="3">
    <location>
        <begin position="21"/>
        <end position="304"/>
    </location>
</feature>
<sequence length="304" mass="33654">MRRLVLLLVILCTGLAPARAQDRTEELPQWQSTTVNDFAGLLMPEDAQTIEQALTALRDETGIEGTVVTLPDRTRFGGTKGLEPFATRLFNHWGVGDARRNDGFMLLVLQDNREARIELGRGYENDADILAQDIMRGVILPDFRDGRMSQGIREGTQAIIDQIARPTAQGDDITPARPGLIERLLPFLFGGVWLLILGGIGRNIWRRNRCPQCGQRGLRTESTPERTAQPDGGHLVAQEMVTRHCPHCDWSETRSRPLPRMIWYDATGQRLRDARNPAYRGRADGGSSGFGGGSSRGGGASGRW</sequence>
<feature type="transmembrane region" description="Helical" evidence="2">
    <location>
        <begin position="184"/>
        <end position="205"/>
    </location>
</feature>
<comment type="caution">
    <text evidence="5">The sequence shown here is derived from an EMBL/GenBank/DDBJ whole genome shotgun (WGS) entry which is preliminary data.</text>
</comment>